<dbReference type="PROSITE" id="PS51257">
    <property type="entry name" value="PROKAR_LIPOPROTEIN"/>
    <property type="match status" value="1"/>
</dbReference>
<proteinExistence type="predicted"/>
<name>A0A2N9VXT6_9HYPH</name>
<dbReference type="InterPro" id="IPR008928">
    <property type="entry name" value="6-hairpin_glycosidase_sf"/>
</dbReference>
<comment type="caution">
    <text evidence="1">The sequence shown here is derived from an EMBL/GenBank/DDBJ whole genome shotgun (WGS) entry which is preliminary data.</text>
</comment>
<dbReference type="RefSeq" id="WP_100003564.1">
    <property type="nucleotide sequence ID" value="NZ_CP017944.1"/>
</dbReference>
<keyword evidence="2" id="KW-1185">Reference proteome</keyword>
<sequence length="351" mass="39271">MELPKPLQNTAFVYDNALAVMAFLACGRVDRARSIGDALISAGKRDRYYTDGRLRNAYRSGPVDEQIALPGWWDDAAKNWVEDEYQVSTASGNIAWAALALLQLHDRTKEPKYLDGAEHLGSWLEQLAGRDDHNPGVAGGYYGFEPEASRIAWKSTEHNIDIVAVARWLWMTTEDPRWERLAQNTLRFVSTMHDDKDGFLIGTDLQGQRVHSADLWLDVQIWPLLVLPESQRPTSWYDATNLIDARLSVPGGYDFNGDRDGLWIEGTAQAALLFSLEGEPKRASILIGSVLQYIDPESGWLYATPNEELSTGLSIDAMGQGGAFMYHRWPHLGATAWTVLAAMDFNPFQPN</sequence>
<evidence type="ECO:0000313" key="2">
    <source>
        <dbReference type="Proteomes" id="UP000232163"/>
    </source>
</evidence>
<dbReference type="GO" id="GO:0005975">
    <property type="term" value="P:carbohydrate metabolic process"/>
    <property type="evidence" value="ECO:0007669"/>
    <property type="project" value="InterPro"/>
</dbReference>
<dbReference type="AlphaFoldDB" id="A0A2N9VXT6"/>
<evidence type="ECO:0000313" key="1">
    <source>
        <dbReference type="EMBL" id="PIO44304.1"/>
    </source>
</evidence>
<dbReference type="OrthoDB" id="1171174at2"/>
<gene>
    <name evidence="1" type="ORF">B5P45_13655</name>
</gene>
<organism evidence="1 2">
    <name type="scientific">Phyllobacterium zundukense</name>
    <dbReference type="NCBI Taxonomy" id="1867719"/>
    <lineage>
        <taxon>Bacteria</taxon>
        <taxon>Pseudomonadati</taxon>
        <taxon>Pseudomonadota</taxon>
        <taxon>Alphaproteobacteria</taxon>
        <taxon>Hyphomicrobiales</taxon>
        <taxon>Phyllobacteriaceae</taxon>
        <taxon>Phyllobacterium</taxon>
    </lineage>
</organism>
<reference evidence="1 2" key="1">
    <citation type="journal article" date="2017" name="Int J Environ Stud">
        <title>Does the Miocene-Pliocene relict legume Oxytropis triphylla form nitrogen-fixing nodules with a combination of bacterial strains?</title>
        <authorList>
            <person name="Safronova V."/>
            <person name="Belimov A."/>
            <person name="Sazanova A."/>
            <person name="Kuznetsova I."/>
            <person name="Popova J."/>
            <person name="Andronov E."/>
            <person name="Verkhozina A."/>
            <person name="Tikhonovich I."/>
        </authorList>
    </citation>
    <scope>NUCLEOTIDE SEQUENCE [LARGE SCALE GENOMIC DNA]</scope>
    <source>
        <strain evidence="1 2">Tri-38</strain>
    </source>
</reference>
<dbReference type="SUPFAM" id="SSF48208">
    <property type="entry name" value="Six-hairpin glycosidases"/>
    <property type="match status" value="1"/>
</dbReference>
<protein>
    <submittedName>
        <fullName evidence="1">Uncharacterized protein</fullName>
    </submittedName>
</protein>
<accession>A0A2N9VXT6</accession>
<dbReference type="Gene3D" id="1.50.10.20">
    <property type="match status" value="1"/>
</dbReference>
<dbReference type="Proteomes" id="UP000232163">
    <property type="component" value="Unassembled WGS sequence"/>
</dbReference>
<dbReference type="EMBL" id="MZMT01000033">
    <property type="protein sequence ID" value="PIO44304.1"/>
    <property type="molecule type" value="Genomic_DNA"/>
</dbReference>